<evidence type="ECO:0000313" key="3">
    <source>
        <dbReference type="Proteomes" id="UP000321899"/>
    </source>
</evidence>
<dbReference type="PANTHER" id="PTHR30595:SF6">
    <property type="entry name" value="SCHLAFEN ALBA-2 DOMAIN-CONTAINING PROTEIN"/>
    <property type="match status" value="1"/>
</dbReference>
<dbReference type="Gene3D" id="3.30.950.30">
    <property type="entry name" value="Schlafen, AAA domain"/>
    <property type="match status" value="1"/>
</dbReference>
<dbReference type="InterPro" id="IPR038475">
    <property type="entry name" value="RecG_C_sf"/>
</dbReference>
<dbReference type="OrthoDB" id="9789524at2"/>
<gene>
    <name evidence="2" type="ORF">FIM25_12540</name>
</gene>
<dbReference type="RefSeq" id="WP_139449852.1">
    <property type="nucleotide sequence ID" value="NZ_VDMB01000017.1"/>
</dbReference>
<dbReference type="Pfam" id="PF04326">
    <property type="entry name" value="SLFN_AlbA_2"/>
    <property type="match status" value="1"/>
</dbReference>
<keyword evidence="3" id="KW-1185">Reference proteome</keyword>
<sequence length="423" mass="47415">MHEKSLDLLRRIALGEDSSLELKVLEFSGNRIAESHRSGVADELAAMANTVKGTMVLGVDGRTRKILGIPFEKLDIAEDWVRSLCNDAITPPLDCVIRKLFLEDDGGEEKAVLCIDVPKSLFVHKSPNGYFRRIGSSKREMPPDALARLFQQRSQARLIRFDEQTVPHTDLQDLSPVLWNRFRTVLSPKEDQEFLEKMKLIAPDEDGGIRATVSGVLMVCDSPEKFMPSAFIQAVCYRGNERTAAAQLDARDIVGPLDVQIREACNFVERNMRVYATKAPNRIEIPQFSMSAVFEAVVNAVAHRDYSIYGSRIRMHLFSDRLEIFSPGTIPNTMTIESLSERQSSRNELLSSLLARCPLNVNAAGSRREFIMDRRGEGVPIIIVESERLSGRKPEYRLIDDAELKLTLFAAKSPHGDVDGLIS</sequence>
<organism evidence="2 3">
    <name type="scientific">Desulfobotulus mexicanus</name>
    <dbReference type="NCBI Taxonomy" id="2586642"/>
    <lineage>
        <taxon>Bacteria</taxon>
        <taxon>Pseudomonadati</taxon>
        <taxon>Thermodesulfobacteriota</taxon>
        <taxon>Desulfobacteria</taxon>
        <taxon>Desulfobacterales</taxon>
        <taxon>Desulfobacteraceae</taxon>
        <taxon>Desulfobotulus</taxon>
    </lineage>
</organism>
<dbReference type="Gene3D" id="3.30.565.60">
    <property type="match status" value="1"/>
</dbReference>
<dbReference type="Proteomes" id="UP000321899">
    <property type="component" value="Unassembled WGS sequence"/>
</dbReference>
<dbReference type="InterPro" id="IPR038461">
    <property type="entry name" value="Schlafen_AlbA_2_dom_sf"/>
</dbReference>
<proteinExistence type="predicted"/>
<name>A0A5S5ME37_9BACT</name>
<evidence type="ECO:0000259" key="1">
    <source>
        <dbReference type="Pfam" id="PF04326"/>
    </source>
</evidence>
<feature type="domain" description="Schlafen AlbA-2" evidence="1">
    <location>
        <begin position="23"/>
        <end position="141"/>
    </location>
</feature>
<dbReference type="PANTHER" id="PTHR30595">
    <property type="entry name" value="GLPR-RELATED TRANSCRIPTIONAL REPRESSOR"/>
    <property type="match status" value="1"/>
</dbReference>
<dbReference type="AlphaFoldDB" id="A0A5S5ME37"/>
<protein>
    <submittedName>
        <fullName evidence="2">Transcriptional regulator</fullName>
    </submittedName>
</protein>
<comment type="caution">
    <text evidence="2">The sequence shown here is derived from an EMBL/GenBank/DDBJ whole genome shotgun (WGS) entry which is preliminary data.</text>
</comment>
<reference evidence="2 3" key="1">
    <citation type="submission" date="2019-06" db="EMBL/GenBank/DDBJ databases">
        <title>Desulfobotulus mexicanus sp. nov., a novel sulfate-reducing bacterium isolated from the sediment of an alkaline crater lake in Mexico.</title>
        <authorList>
            <person name="Hirschler-Rea A."/>
        </authorList>
    </citation>
    <scope>NUCLEOTIDE SEQUENCE [LARGE SCALE GENOMIC DNA]</scope>
    <source>
        <strain evidence="2 3">PAR22N</strain>
    </source>
</reference>
<accession>A0A5S5ME37</accession>
<evidence type="ECO:0000313" key="2">
    <source>
        <dbReference type="EMBL" id="TYT73983.1"/>
    </source>
</evidence>
<dbReference type="EMBL" id="VDMB01000017">
    <property type="protein sequence ID" value="TYT73983.1"/>
    <property type="molecule type" value="Genomic_DNA"/>
</dbReference>
<dbReference type="InterPro" id="IPR007421">
    <property type="entry name" value="Schlafen_AlbA_2_dom"/>
</dbReference>
<dbReference type="Pfam" id="PF13749">
    <property type="entry name" value="HATPase_c_4"/>
    <property type="match status" value="1"/>
</dbReference>